<evidence type="ECO:0000256" key="2">
    <source>
        <dbReference type="ARBA" id="ARBA00009533"/>
    </source>
</evidence>
<comment type="caution">
    <text evidence="8">The sequence shown here is derived from an EMBL/GenBank/DDBJ whole genome shotgun (WGS) entry which is preliminary data.</text>
</comment>
<gene>
    <name evidence="8" type="ORF">CLV71_101624</name>
</gene>
<dbReference type="PANTHER" id="PTHR11999">
    <property type="entry name" value="GROUP II PYRIDOXAL-5-PHOSPHATE DECARBOXYLASE"/>
    <property type="match status" value="1"/>
</dbReference>
<dbReference type="OrthoDB" id="3335676at2"/>
<evidence type="ECO:0000256" key="1">
    <source>
        <dbReference type="ARBA" id="ARBA00001933"/>
    </source>
</evidence>
<evidence type="ECO:0000256" key="6">
    <source>
        <dbReference type="PIRSR" id="PIRSR602129-50"/>
    </source>
</evidence>
<sequence>MEPDRQTRQAWTAAATAFVDDFVSGLEDAPASAHDAPVPADLLAPPPEGPGDLADLLARFGDAASRAIETAGPRYFAYFPAGGLYSSALAEFLSQTVNRYTGIAGPAPALAAIEQSVIRWLCDVFDLPAPAGGVFTSGASIATLAALHAAREDRLGGPDPRGTLYVTAQAHYCVAKAARIAGMTADQVRIVPVDADLRLDVPAAAEMIERDRAGGRRPFLLVATAGTTSTGTVDPLAAAGDLARREDLWFHVDGAYGGAFQLTTRGREVLAGITGADSIALDPHKGLFLPFGTGVLLVRDQARLRAAHTATGEYLQDLDRDTWPDAADLGPELTRGYRGLRLWLPLHLHGVDAFRRELDEKLDLSAHVHEALSADPNLEVPLAPDLTVSVFRSPDGDAATARLLSRVNDTRRAYLSSTRLDGRHTIRLCVLSFRTHKSHVDEVLEIIHDAARP</sequence>
<reference evidence="8 9" key="1">
    <citation type="submission" date="2019-03" db="EMBL/GenBank/DDBJ databases">
        <title>Genomic Encyclopedia of Archaeal and Bacterial Type Strains, Phase II (KMG-II): from individual species to whole genera.</title>
        <authorList>
            <person name="Goeker M."/>
        </authorList>
    </citation>
    <scope>NUCLEOTIDE SEQUENCE [LARGE SCALE GENOMIC DNA]</scope>
    <source>
        <strain evidence="8 9">DSM 45499</strain>
    </source>
</reference>
<dbReference type="Pfam" id="PF00282">
    <property type="entry name" value="Pyridoxal_deC"/>
    <property type="match status" value="1"/>
</dbReference>
<dbReference type="InterPro" id="IPR015422">
    <property type="entry name" value="PyrdxlP-dep_Trfase_small"/>
</dbReference>
<accession>A0A4V3FV52</accession>
<dbReference type="GO" id="GO:0030170">
    <property type="term" value="F:pyridoxal phosphate binding"/>
    <property type="evidence" value="ECO:0007669"/>
    <property type="project" value="InterPro"/>
</dbReference>
<keyword evidence="4 6" id="KW-0663">Pyridoxal phosphate</keyword>
<dbReference type="Gene3D" id="3.90.1150.10">
    <property type="entry name" value="Aspartate Aminotransferase, domain 1"/>
    <property type="match status" value="1"/>
</dbReference>
<dbReference type="InterPro" id="IPR015424">
    <property type="entry name" value="PyrdxlP-dep_Trfase"/>
</dbReference>
<feature type="modified residue" description="N6-(pyridoxal phosphate)lysine" evidence="6">
    <location>
        <position position="285"/>
    </location>
</feature>
<protein>
    <submittedName>
        <fullName evidence="8">Aromatic-L-amino-acid decarboxylase</fullName>
    </submittedName>
</protein>
<evidence type="ECO:0000256" key="4">
    <source>
        <dbReference type="ARBA" id="ARBA00022898"/>
    </source>
</evidence>
<evidence type="ECO:0000313" key="8">
    <source>
        <dbReference type="EMBL" id="TDV57751.1"/>
    </source>
</evidence>
<dbReference type="GO" id="GO:0005737">
    <property type="term" value="C:cytoplasm"/>
    <property type="evidence" value="ECO:0007669"/>
    <property type="project" value="TreeGrafter"/>
</dbReference>
<keyword evidence="3" id="KW-0210">Decarboxylase</keyword>
<dbReference type="InterPro" id="IPR010977">
    <property type="entry name" value="Aromatic_deC"/>
</dbReference>
<name>A0A4V3FV52_9PSEU</name>
<dbReference type="InterPro" id="IPR015421">
    <property type="entry name" value="PyrdxlP-dep_Trfase_major"/>
</dbReference>
<dbReference type="GO" id="GO:0019752">
    <property type="term" value="P:carboxylic acid metabolic process"/>
    <property type="evidence" value="ECO:0007669"/>
    <property type="project" value="InterPro"/>
</dbReference>
<dbReference type="PANTHER" id="PTHR11999:SF70">
    <property type="entry name" value="MIP05841P"/>
    <property type="match status" value="1"/>
</dbReference>
<keyword evidence="9" id="KW-1185">Reference proteome</keyword>
<dbReference type="Gene3D" id="3.90.1150.170">
    <property type="match status" value="1"/>
</dbReference>
<keyword evidence="5 7" id="KW-0456">Lyase</keyword>
<evidence type="ECO:0000256" key="7">
    <source>
        <dbReference type="RuleBase" id="RU000382"/>
    </source>
</evidence>
<dbReference type="GO" id="GO:0004058">
    <property type="term" value="F:aromatic-L-amino-acid decarboxylase activity"/>
    <property type="evidence" value="ECO:0007669"/>
    <property type="project" value="UniProtKB-ARBA"/>
</dbReference>
<dbReference type="GO" id="GO:0006520">
    <property type="term" value="P:amino acid metabolic process"/>
    <property type="evidence" value="ECO:0007669"/>
    <property type="project" value="InterPro"/>
</dbReference>
<evidence type="ECO:0000256" key="5">
    <source>
        <dbReference type="ARBA" id="ARBA00023239"/>
    </source>
</evidence>
<organism evidence="8 9">
    <name type="scientific">Actinophytocola oryzae</name>
    <dbReference type="NCBI Taxonomy" id="502181"/>
    <lineage>
        <taxon>Bacteria</taxon>
        <taxon>Bacillati</taxon>
        <taxon>Actinomycetota</taxon>
        <taxon>Actinomycetes</taxon>
        <taxon>Pseudonocardiales</taxon>
        <taxon>Pseudonocardiaceae</taxon>
    </lineage>
</organism>
<dbReference type="Gene3D" id="3.40.640.10">
    <property type="entry name" value="Type I PLP-dependent aspartate aminotransferase-like (Major domain)"/>
    <property type="match status" value="1"/>
</dbReference>
<evidence type="ECO:0000256" key="3">
    <source>
        <dbReference type="ARBA" id="ARBA00022793"/>
    </source>
</evidence>
<dbReference type="RefSeq" id="WP_133900981.1">
    <property type="nucleotide sequence ID" value="NZ_SOCP01000001.1"/>
</dbReference>
<dbReference type="InterPro" id="IPR002129">
    <property type="entry name" value="PyrdxlP-dep_de-COase"/>
</dbReference>
<dbReference type="PRINTS" id="PR00800">
    <property type="entry name" value="YHDCRBOXLASE"/>
</dbReference>
<comment type="similarity">
    <text evidence="2 7">Belongs to the group II decarboxylase family.</text>
</comment>
<evidence type="ECO:0000313" key="9">
    <source>
        <dbReference type="Proteomes" id="UP000294927"/>
    </source>
</evidence>
<dbReference type="EMBL" id="SOCP01000001">
    <property type="protein sequence ID" value="TDV57751.1"/>
    <property type="molecule type" value="Genomic_DNA"/>
</dbReference>
<dbReference type="AlphaFoldDB" id="A0A4V3FV52"/>
<dbReference type="Proteomes" id="UP000294927">
    <property type="component" value="Unassembled WGS sequence"/>
</dbReference>
<proteinExistence type="inferred from homology"/>
<comment type="cofactor">
    <cofactor evidence="1 6 7">
        <name>pyridoxal 5'-phosphate</name>
        <dbReference type="ChEBI" id="CHEBI:597326"/>
    </cofactor>
</comment>
<dbReference type="SUPFAM" id="SSF53383">
    <property type="entry name" value="PLP-dependent transferases"/>
    <property type="match status" value="1"/>
</dbReference>